<evidence type="ECO:0000313" key="2">
    <source>
        <dbReference type="Proteomes" id="UP000236509"/>
    </source>
</evidence>
<protein>
    <submittedName>
        <fullName evidence="1">Uncharacterized protein</fullName>
    </submittedName>
</protein>
<proteinExistence type="predicted"/>
<sequence>MLFKNAFTFMKTLFIDKVLITHLFYNDCEKLNIRIFPYLDGNFPYTILHIIQKRQSFIMIKKRKFPIK</sequence>
<keyword evidence="2" id="KW-1185">Reference proteome</keyword>
<gene>
    <name evidence="1" type="ORF">BN1326_140189</name>
</gene>
<evidence type="ECO:0000313" key="1">
    <source>
        <dbReference type="EMBL" id="CRI15137.1"/>
    </source>
</evidence>
<dbReference type="Proteomes" id="UP000236509">
    <property type="component" value="Unassembled WGS sequence"/>
</dbReference>
<name>A0A7U7JR39_9STAP</name>
<dbReference type="EMBL" id="CVOU01000006">
    <property type="protein sequence ID" value="CRI15137.1"/>
    <property type="molecule type" value="Genomic_DNA"/>
</dbReference>
<reference evidence="1 2" key="1">
    <citation type="submission" date="2015-04" db="EMBL/GenBank/DDBJ databases">
        <authorList>
            <person name="Cao L."/>
            <person name="Gao C.H."/>
        </authorList>
    </citation>
    <scope>NUCLEOTIDE SEQUENCE [LARGE SCALE GENOMIC DNA]</scope>
    <source>
        <strain evidence="1 2">SH3</strain>
    </source>
</reference>
<accession>A0A7U7JR39</accession>
<dbReference type="AlphaFoldDB" id="A0A7U7JR39"/>
<comment type="caution">
    <text evidence="1">The sequence shown here is derived from an EMBL/GenBank/DDBJ whole genome shotgun (WGS) entry which is preliminary data.</text>
</comment>
<organism evidence="1 2">
    <name type="scientific">Staphylococcus argenteus</name>
    <dbReference type="NCBI Taxonomy" id="985002"/>
    <lineage>
        <taxon>Bacteria</taxon>
        <taxon>Bacillati</taxon>
        <taxon>Bacillota</taxon>
        <taxon>Bacilli</taxon>
        <taxon>Bacillales</taxon>
        <taxon>Staphylococcaceae</taxon>
        <taxon>Staphylococcus</taxon>
    </lineage>
</organism>